<accession>A0A072TP50</accession>
<evidence type="ECO:0000313" key="2">
    <source>
        <dbReference type="EnsemblPlants" id="KEH19279"/>
    </source>
</evidence>
<name>A0A072TP50_MEDTR</name>
<keyword evidence="3" id="KW-1185">Reference proteome</keyword>
<gene>
    <name evidence="1" type="ordered locus">MTR_8g045770</name>
</gene>
<dbReference type="InterPro" id="IPR036691">
    <property type="entry name" value="Endo/exonu/phosph_ase_sf"/>
</dbReference>
<protein>
    <recommendedName>
        <fullName evidence="4">Endonuclease/exonuclease/phosphatase family protein</fullName>
    </recommendedName>
</protein>
<proteinExistence type="predicted"/>
<dbReference type="Gene3D" id="3.60.10.10">
    <property type="entry name" value="Endonuclease/exonuclease/phosphatase"/>
    <property type="match status" value="1"/>
</dbReference>
<reference evidence="1 3" key="1">
    <citation type="journal article" date="2011" name="Nature">
        <title>The Medicago genome provides insight into the evolution of rhizobial symbioses.</title>
        <authorList>
            <person name="Young N.D."/>
            <person name="Debelle F."/>
            <person name="Oldroyd G.E."/>
            <person name="Geurts R."/>
            <person name="Cannon S.B."/>
            <person name="Udvardi M.K."/>
            <person name="Benedito V.A."/>
            <person name="Mayer K.F."/>
            <person name="Gouzy J."/>
            <person name="Schoof H."/>
            <person name="Van de Peer Y."/>
            <person name="Proost S."/>
            <person name="Cook D.R."/>
            <person name="Meyers B.C."/>
            <person name="Spannagl M."/>
            <person name="Cheung F."/>
            <person name="De Mita S."/>
            <person name="Krishnakumar V."/>
            <person name="Gundlach H."/>
            <person name="Zhou S."/>
            <person name="Mudge J."/>
            <person name="Bharti A.K."/>
            <person name="Murray J.D."/>
            <person name="Naoumkina M.A."/>
            <person name="Rosen B."/>
            <person name="Silverstein K.A."/>
            <person name="Tang H."/>
            <person name="Rombauts S."/>
            <person name="Zhao P.X."/>
            <person name="Zhou P."/>
            <person name="Barbe V."/>
            <person name="Bardou P."/>
            <person name="Bechner M."/>
            <person name="Bellec A."/>
            <person name="Berger A."/>
            <person name="Berges H."/>
            <person name="Bidwell S."/>
            <person name="Bisseling T."/>
            <person name="Choisne N."/>
            <person name="Couloux A."/>
            <person name="Denny R."/>
            <person name="Deshpande S."/>
            <person name="Dai X."/>
            <person name="Doyle J.J."/>
            <person name="Dudez A.M."/>
            <person name="Farmer A.D."/>
            <person name="Fouteau S."/>
            <person name="Franken C."/>
            <person name="Gibelin C."/>
            <person name="Gish J."/>
            <person name="Goldstein S."/>
            <person name="Gonzalez A.J."/>
            <person name="Green P.J."/>
            <person name="Hallab A."/>
            <person name="Hartog M."/>
            <person name="Hua A."/>
            <person name="Humphray S.J."/>
            <person name="Jeong D.H."/>
            <person name="Jing Y."/>
            <person name="Jocker A."/>
            <person name="Kenton S.M."/>
            <person name="Kim D.J."/>
            <person name="Klee K."/>
            <person name="Lai H."/>
            <person name="Lang C."/>
            <person name="Lin S."/>
            <person name="Macmil S.L."/>
            <person name="Magdelenat G."/>
            <person name="Matthews L."/>
            <person name="McCorrison J."/>
            <person name="Monaghan E.L."/>
            <person name="Mun J.H."/>
            <person name="Najar F.Z."/>
            <person name="Nicholson C."/>
            <person name="Noirot C."/>
            <person name="O'Bleness M."/>
            <person name="Paule C.R."/>
            <person name="Poulain J."/>
            <person name="Prion F."/>
            <person name="Qin B."/>
            <person name="Qu C."/>
            <person name="Retzel E.F."/>
            <person name="Riddle C."/>
            <person name="Sallet E."/>
            <person name="Samain S."/>
            <person name="Samson N."/>
            <person name="Sanders I."/>
            <person name="Saurat O."/>
            <person name="Scarpelli C."/>
            <person name="Schiex T."/>
            <person name="Segurens B."/>
            <person name="Severin A.J."/>
            <person name="Sherrier D.J."/>
            <person name="Shi R."/>
            <person name="Sims S."/>
            <person name="Singer S.R."/>
            <person name="Sinharoy S."/>
            <person name="Sterck L."/>
            <person name="Viollet A."/>
            <person name="Wang B.B."/>
            <person name="Wang K."/>
            <person name="Wang M."/>
            <person name="Wang X."/>
            <person name="Warfsmann J."/>
            <person name="Weissenbach J."/>
            <person name="White D.D."/>
            <person name="White J.D."/>
            <person name="Wiley G.B."/>
            <person name="Wincker P."/>
            <person name="Xing Y."/>
            <person name="Yang L."/>
            <person name="Yao Z."/>
            <person name="Ying F."/>
            <person name="Zhai J."/>
            <person name="Zhou L."/>
            <person name="Zuber A."/>
            <person name="Denarie J."/>
            <person name="Dixon R.A."/>
            <person name="May G.D."/>
            <person name="Schwartz D.C."/>
            <person name="Rogers J."/>
            <person name="Quetier F."/>
            <person name="Town C.D."/>
            <person name="Roe B.A."/>
        </authorList>
    </citation>
    <scope>NUCLEOTIDE SEQUENCE [LARGE SCALE GENOMIC DNA]</scope>
    <source>
        <strain evidence="1">A17</strain>
        <strain evidence="2 3">cv. Jemalong A17</strain>
    </source>
</reference>
<sequence>MYRSLELEYLHQKTYIAAVYVSTSYCTRRILWADLTRLQDSFAGPWLFFGDFNVVLGAHEKQGRRLSQTLYCHDFLHPTLHCKIQHALDQLLLQMCNHSSFPNKILYMK</sequence>
<dbReference type="Proteomes" id="UP000002051">
    <property type="component" value="Chromosome 8"/>
</dbReference>
<dbReference type="EMBL" id="CM001224">
    <property type="protein sequence ID" value="KEH19279.1"/>
    <property type="molecule type" value="Genomic_DNA"/>
</dbReference>
<organism evidence="1 3">
    <name type="scientific">Medicago truncatula</name>
    <name type="common">Barrel medic</name>
    <name type="synonym">Medicago tribuloides</name>
    <dbReference type="NCBI Taxonomy" id="3880"/>
    <lineage>
        <taxon>Eukaryota</taxon>
        <taxon>Viridiplantae</taxon>
        <taxon>Streptophyta</taxon>
        <taxon>Embryophyta</taxon>
        <taxon>Tracheophyta</taxon>
        <taxon>Spermatophyta</taxon>
        <taxon>Magnoliopsida</taxon>
        <taxon>eudicotyledons</taxon>
        <taxon>Gunneridae</taxon>
        <taxon>Pentapetalae</taxon>
        <taxon>rosids</taxon>
        <taxon>fabids</taxon>
        <taxon>Fabales</taxon>
        <taxon>Fabaceae</taxon>
        <taxon>Papilionoideae</taxon>
        <taxon>50 kb inversion clade</taxon>
        <taxon>NPAAA clade</taxon>
        <taxon>Hologalegina</taxon>
        <taxon>IRL clade</taxon>
        <taxon>Trifolieae</taxon>
        <taxon>Medicago</taxon>
    </lineage>
</organism>
<dbReference type="EnsemblPlants" id="KEH19279">
    <property type="protein sequence ID" value="KEH19279"/>
    <property type="gene ID" value="MTR_8g045770"/>
</dbReference>
<dbReference type="AlphaFoldDB" id="A0A072TP50"/>
<dbReference type="HOGENOM" id="CLU_2187891_0_0_1"/>
<evidence type="ECO:0000313" key="3">
    <source>
        <dbReference type="Proteomes" id="UP000002051"/>
    </source>
</evidence>
<reference evidence="2" key="3">
    <citation type="submission" date="2015-04" db="UniProtKB">
        <authorList>
            <consortium name="EnsemblPlants"/>
        </authorList>
    </citation>
    <scope>IDENTIFICATION</scope>
    <source>
        <strain evidence="2">cv. Jemalong A17</strain>
    </source>
</reference>
<reference evidence="1 3" key="2">
    <citation type="journal article" date="2014" name="BMC Genomics">
        <title>An improved genome release (version Mt4.0) for the model legume Medicago truncatula.</title>
        <authorList>
            <person name="Tang H."/>
            <person name="Krishnakumar V."/>
            <person name="Bidwell S."/>
            <person name="Rosen B."/>
            <person name="Chan A."/>
            <person name="Zhou S."/>
            <person name="Gentzbittel L."/>
            <person name="Childs K.L."/>
            <person name="Yandell M."/>
            <person name="Gundlach H."/>
            <person name="Mayer K.F."/>
            <person name="Schwartz D.C."/>
            <person name="Town C.D."/>
        </authorList>
    </citation>
    <scope>GENOME REANNOTATION</scope>
    <source>
        <strain evidence="1">A17</strain>
        <strain evidence="2 3">cv. Jemalong A17</strain>
    </source>
</reference>
<dbReference type="SUPFAM" id="SSF56219">
    <property type="entry name" value="DNase I-like"/>
    <property type="match status" value="1"/>
</dbReference>
<evidence type="ECO:0008006" key="4">
    <source>
        <dbReference type="Google" id="ProtNLM"/>
    </source>
</evidence>
<evidence type="ECO:0000313" key="1">
    <source>
        <dbReference type="EMBL" id="KEH19279.1"/>
    </source>
</evidence>